<proteinExistence type="predicted"/>
<protein>
    <recommendedName>
        <fullName evidence="3">DUF1902 domain-containing protein</fullName>
    </recommendedName>
</protein>
<dbReference type="EMBL" id="JBHRTA010000030">
    <property type="protein sequence ID" value="MFC3197825.1"/>
    <property type="molecule type" value="Genomic_DNA"/>
</dbReference>
<evidence type="ECO:0008006" key="3">
    <source>
        <dbReference type="Google" id="ProtNLM"/>
    </source>
</evidence>
<dbReference type="Proteomes" id="UP001595526">
    <property type="component" value="Unassembled WGS sequence"/>
</dbReference>
<reference evidence="2" key="1">
    <citation type="journal article" date="2019" name="Int. J. Syst. Evol. Microbiol.">
        <title>The Global Catalogue of Microorganisms (GCM) 10K type strain sequencing project: providing services to taxonomists for standard genome sequencing and annotation.</title>
        <authorList>
            <consortium name="The Broad Institute Genomics Platform"/>
            <consortium name="The Broad Institute Genome Sequencing Center for Infectious Disease"/>
            <person name="Wu L."/>
            <person name="Ma J."/>
        </authorList>
    </citation>
    <scope>NUCLEOTIDE SEQUENCE [LARGE SCALE GENOMIC DNA]</scope>
    <source>
        <strain evidence="2">KCTC 52416</strain>
    </source>
</reference>
<accession>A0ABV7JIF3</accession>
<gene>
    <name evidence="1" type="ORF">ACFOET_09395</name>
</gene>
<sequence length="78" mass="8839">MKNFWNIKELIFVVYKRDDGGFTALEANVGLAVMADDEASLTTAARLRVAEFFEGKFSSTVRLRSFRDTVFTIQPNNT</sequence>
<keyword evidence="2" id="KW-1185">Reference proteome</keyword>
<name>A0ABV7JIF3_9SPHI</name>
<evidence type="ECO:0000313" key="2">
    <source>
        <dbReference type="Proteomes" id="UP001595526"/>
    </source>
</evidence>
<evidence type="ECO:0000313" key="1">
    <source>
        <dbReference type="EMBL" id="MFC3197825.1"/>
    </source>
</evidence>
<dbReference type="RefSeq" id="WP_379021888.1">
    <property type="nucleotide sequence ID" value="NZ_JBHRTA010000030.1"/>
</dbReference>
<comment type="caution">
    <text evidence="1">The sequence shown here is derived from an EMBL/GenBank/DDBJ whole genome shotgun (WGS) entry which is preliminary data.</text>
</comment>
<organism evidence="1 2">
    <name type="scientific">Parapedobacter deserti</name>
    <dbReference type="NCBI Taxonomy" id="1912957"/>
    <lineage>
        <taxon>Bacteria</taxon>
        <taxon>Pseudomonadati</taxon>
        <taxon>Bacteroidota</taxon>
        <taxon>Sphingobacteriia</taxon>
        <taxon>Sphingobacteriales</taxon>
        <taxon>Sphingobacteriaceae</taxon>
        <taxon>Parapedobacter</taxon>
    </lineage>
</organism>